<dbReference type="Proteomes" id="UP000499080">
    <property type="component" value="Unassembled WGS sequence"/>
</dbReference>
<dbReference type="EMBL" id="BGPR01045590">
    <property type="protein sequence ID" value="GBO22512.1"/>
    <property type="molecule type" value="Genomic_DNA"/>
</dbReference>
<evidence type="ECO:0000313" key="1">
    <source>
        <dbReference type="EMBL" id="GBO22512.1"/>
    </source>
</evidence>
<dbReference type="AlphaFoldDB" id="A0A4Y2VD88"/>
<feature type="non-terminal residue" evidence="1">
    <location>
        <position position="1"/>
    </location>
</feature>
<proteinExistence type="predicted"/>
<accession>A0A4Y2VD88</accession>
<protein>
    <submittedName>
        <fullName evidence="1">Uncharacterized protein</fullName>
    </submittedName>
</protein>
<sequence>KNEDYFRTSLLVFSRGRMKRKTPMSPSPFQNFRATPDGGHLASTYLAGTSPAYAAVLRWNRVSNL</sequence>
<comment type="caution">
    <text evidence="1">The sequence shown here is derived from an EMBL/GenBank/DDBJ whole genome shotgun (WGS) entry which is preliminary data.</text>
</comment>
<gene>
    <name evidence="1" type="ORF">AVEN_29473_1</name>
</gene>
<name>A0A4Y2VD88_ARAVE</name>
<organism evidence="1 2">
    <name type="scientific">Araneus ventricosus</name>
    <name type="common">Orbweaver spider</name>
    <name type="synonym">Epeira ventricosa</name>
    <dbReference type="NCBI Taxonomy" id="182803"/>
    <lineage>
        <taxon>Eukaryota</taxon>
        <taxon>Metazoa</taxon>
        <taxon>Ecdysozoa</taxon>
        <taxon>Arthropoda</taxon>
        <taxon>Chelicerata</taxon>
        <taxon>Arachnida</taxon>
        <taxon>Araneae</taxon>
        <taxon>Araneomorphae</taxon>
        <taxon>Entelegynae</taxon>
        <taxon>Araneoidea</taxon>
        <taxon>Araneidae</taxon>
        <taxon>Araneus</taxon>
    </lineage>
</organism>
<reference evidence="1 2" key="1">
    <citation type="journal article" date="2019" name="Sci. Rep.">
        <title>Orb-weaving spider Araneus ventricosus genome elucidates the spidroin gene catalogue.</title>
        <authorList>
            <person name="Kono N."/>
            <person name="Nakamura H."/>
            <person name="Ohtoshi R."/>
            <person name="Moran D.A.P."/>
            <person name="Shinohara A."/>
            <person name="Yoshida Y."/>
            <person name="Fujiwara M."/>
            <person name="Mori M."/>
            <person name="Tomita M."/>
            <person name="Arakawa K."/>
        </authorList>
    </citation>
    <scope>NUCLEOTIDE SEQUENCE [LARGE SCALE GENOMIC DNA]</scope>
</reference>
<keyword evidence="2" id="KW-1185">Reference proteome</keyword>
<evidence type="ECO:0000313" key="2">
    <source>
        <dbReference type="Proteomes" id="UP000499080"/>
    </source>
</evidence>